<protein>
    <recommendedName>
        <fullName evidence="2">histidine kinase</fullName>
        <ecNumber evidence="2">2.7.13.3</ecNumber>
    </recommendedName>
</protein>
<proteinExistence type="predicted"/>
<evidence type="ECO:0000256" key="8">
    <source>
        <dbReference type="SAM" id="Phobius"/>
    </source>
</evidence>
<reference evidence="10 11" key="1">
    <citation type="submission" date="2016-06" db="EMBL/GenBank/DDBJ databases">
        <title>Complete genome sequences of Bordetella bronchialis and Bordetella flabilis.</title>
        <authorList>
            <person name="LiPuma J.J."/>
            <person name="Spilker T."/>
        </authorList>
    </citation>
    <scope>NUCLEOTIDE SEQUENCE [LARGE SCALE GENOMIC DNA]</scope>
    <source>
        <strain evidence="10 11">AU17976</strain>
    </source>
</reference>
<dbReference type="EMBL" id="CP016171">
    <property type="protein sequence ID" value="ANN70368.1"/>
    <property type="molecule type" value="Genomic_DNA"/>
</dbReference>
<dbReference type="InterPro" id="IPR005467">
    <property type="entry name" value="His_kinase_dom"/>
</dbReference>
<evidence type="ECO:0000256" key="6">
    <source>
        <dbReference type="ARBA" id="ARBA00022777"/>
    </source>
</evidence>
<dbReference type="Proteomes" id="UP000092213">
    <property type="component" value="Chromosome"/>
</dbReference>
<comment type="catalytic activity">
    <reaction evidence="1">
        <text>ATP + protein L-histidine = ADP + protein N-phospho-L-histidine.</text>
        <dbReference type="EC" id="2.7.13.3"/>
    </reaction>
</comment>
<dbReference type="EC" id="2.7.13.3" evidence="2"/>
<dbReference type="CDD" id="cd00082">
    <property type="entry name" value="HisKA"/>
    <property type="match status" value="1"/>
</dbReference>
<keyword evidence="7 8" id="KW-1133">Transmembrane helix</keyword>
<dbReference type="PANTHER" id="PTHR45436:SF5">
    <property type="entry name" value="SENSOR HISTIDINE KINASE TRCS"/>
    <property type="match status" value="1"/>
</dbReference>
<dbReference type="SMART" id="SM00388">
    <property type="entry name" value="HisKA"/>
    <property type="match status" value="1"/>
</dbReference>
<dbReference type="InterPro" id="IPR050428">
    <property type="entry name" value="TCS_sensor_his_kinase"/>
</dbReference>
<keyword evidence="5 8" id="KW-0812">Transmembrane</keyword>
<keyword evidence="8" id="KW-0472">Membrane</keyword>
<dbReference type="STRING" id="463025.BAU08_02575"/>
<evidence type="ECO:0000313" key="10">
    <source>
        <dbReference type="EMBL" id="ANN70368.1"/>
    </source>
</evidence>
<gene>
    <name evidence="10" type="ORF">BAU08_02575</name>
</gene>
<organism evidence="10 11">
    <name type="scientific">Bordetella bronchialis</name>
    <dbReference type="NCBI Taxonomy" id="463025"/>
    <lineage>
        <taxon>Bacteria</taxon>
        <taxon>Pseudomonadati</taxon>
        <taxon>Pseudomonadota</taxon>
        <taxon>Betaproteobacteria</taxon>
        <taxon>Burkholderiales</taxon>
        <taxon>Alcaligenaceae</taxon>
        <taxon>Bordetella</taxon>
    </lineage>
</organism>
<dbReference type="InterPro" id="IPR036097">
    <property type="entry name" value="HisK_dim/P_sf"/>
</dbReference>
<dbReference type="Gene3D" id="1.10.287.130">
    <property type="match status" value="1"/>
</dbReference>
<dbReference type="SUPFAM" id="SSF47384">
    <property type="entry name" value="Homodimeric domain of signal transducing histidine kinase"/>
    <property type="match status" value="1"/>
</dbReference>
<feature type="domain" description="Histidine kinase" evidence="9">
    <location>
        <begin position="222"/>
        <end position="442"/>
    </location>
</feature>
<evidence type="ECO:0000256" key="1">
    <source>
        <dbReference type="ARBA" id="ARBA00000085"/>
    </source>
</evidence>
<dbReference type="Pfam" id="PF02518">
    <property type="entry name" value="HATPase_c"/>
    <property type="match status" value="1"/>
</dbReference>
<feature type="transmembrane region" description="Helical" evidence="8">
    <location>
        <begin position="12"/>
        <end position="34"/>
    </location>
</feature>
<dbReference type="GO" id="GO:0005886">
    <property type="term" value="C:plasma membrane"/>
    <property type="evidence" value="ECO:0007669"/>
    <property type="project" value="TreeGrafter"/>
</dbReference>
<keyword evidence="4" id="KW-0808">Transferase</keyword>
<dbReference type="InterPro" id="IPR003594">
    <property type="entry name" value="HATPase_dom"/>
</dbReference>
<dbReference type="CDD" id="cd00075">
    <property type="entry name" value="HATPase"/>
    <property type="match status" value="1"/>
</dbReference>
<dbReference type="SMART" id="SM00387">
    <property type="entry name" value="HATPase_c"/>
    <property type="match status" value="1"/>
</dbReference>
<evidence type="ECO:0000256" key="2">
    <source>
        <dbReference type="ARBA" id="ARBA00012438"/>
    </source>
</evidence>
<evidence type="ECO:0000256" key="4">
    <source>
        <dbReference type="ARBA" id="ARBA00022679"/>
    </source>
</evidence>
<dbReference type="SUPFAM" id="SSF55874">
    <property type="entry name" value="ATPase domain of HSP90 chaperone/DNA topoisomerase II/histidine kinase"/>
    <property type="match status" value="1"/>
</dbReference>
<dbReference type="InterPro" id="IPR036890">
    <property type="entry name" value="HATPase_C_sf"/>
</dbReference>
<dbReference type="PROSITE" id="PS50109">
    <property type="entry name" value="HIS_KIN"/>
    <property type="match status" value="1"/>
</dbReference>
<feature type="transmembrane region" description="Helical" evidence="8">
    <location>
        <begin position="140"/>
        <end position="159"/>
    </location>
</feature>
<dbReference type="RefSeq" id="WP_066667968.1">
    <property type="nucleotide sequence ID" value="NZ_CP016171.1"/>
</dbReference>
<dbReference type="PANTHER" id="PTHR45436">
    <property type="entry name" value="SENSOR HISTIDINE KINASE YKOH"/>
    <property type="match status" value="1"/>
</dbReference>
<dbReference type="InterPro" id="IPR003661">
    <property type="entry name" value="HisK_dim/P_dom"/>
</dbReference>
<evidence type="ECO:0000256" key="5">
    <source>
        <dbReference type="ARBA" id="ARBA00022692"/>
    </source>
</evidence>
<evidence type="ECO:0000256" key="7">
    <source>
        <dbReference type="ARBA" id="ARBA00022989"/>
    </source>
</evidence>
<evidence type="ECO:0000256" key="3">
    <source>
        <dbReference type="ARBA" id="ARBA00022553"/>
    </source>
</evidence>
<keyword evidence="6 10" id="KW-0418">Kinase</keyword>
<dbReference type="Pfam" id="PF00512">
    <property type="entry name" value="HisKA"/>
    <property type="match status" value="1"/>
</dbReference>
<dbReference type="GO" id="GO:0000155">
    <property type="term" value="F:phosphorelay sensor kinase activity"/>
    <property type="evidence" value="ECO:0007669"/>
    <property type="project" value="InterPro"/>
</dbReference>
<accession>A0A193FSS2</accession>
<keyword evidence="3" id="KW-0597">Phosphoprotein</keyword>
<dbReference type="AlphaFoldDB" id="A0A193FSS2"/>
<evidence type="ECO:0000259" key="9">
    <source>
        <dbReference type="PROSITE" id="PS50109"/>
    </source>
</evidence>
<sequence>MRTGGTLTQRVVWALTGTVSIFVSVLVVLAYLTFDQMEDDLVNDILTTETDRLIQRVENGQDMLPLRGARELGGSMRAWIQLPGEPNPSMPPAMQGLDDGLHLLEPGPETWHVVVAEMTGGRRVFVLYDATDNEDRVFDFGLIVLGLGVICIVAAYGVARKVAYLAVGPMLTLTDRLSTWAPGSPDLAVERNDEAGRLVEAFNRVQNQVDRSLAREREFAANLSHEVRTPLAAIRSDGELMLLASSINADQRTRLNRIVKNVDSVAAALESARAMARDKPRAPEPVDLSECLAAAWQGLEPYAEQAGLGLDAHVPSGTVRLLDRYALLTVLRNLIRNAVEHAAPAMLTVSVIEDGLEVRDNGKGIPADDLPFVFERYYSVRRRDTPGQGGDEAEAAQALERGLGLAIAKRVCDMQGWSLSVESWVDAARHGTCFTLRFAGAQAGRDGELPAPTAAPARAI</sequence>
<dbReference type="Gene3D" id="3.30.565.10">
    <property type="entry name" value="Histidine kinase-like ATPase, C-terminal domain"/>
    <property type="match status" value="1"/>
</dbReference>
<name>A0A193FSS2_9BORD</name>
<evidence type="ECO:0000313" key="11">
    <source>
        <dbReference type="Proteomes" id="UP000092213"/>
    </source>
</evidence>